<keyword evidence="1 4" id="KW-0597">Phosphoprotein</keyword>
<dbReference type="GO" id="GO:0032993">
    <property type="term" value="C:protein-DNA complex"/>
    <property type="evidence" value="ECO:0007669"/>
    <property type="project" value="TreeGrafter"/>
</dbReference>
<name>A0A5N1IJ21_9BACT</name>
<evidence type="ECO:0000256" key="1">
    <source>
        <dbReference type="ARBA" id="ARBA00022553"/>
    </source>
</evidence>
<dbReference type="AlphaFoldDB" id="A0A5N1IJ21"/>
<feature type="DNA-binding region" description="OmpR/PhoB-type" evidence="5">
    <location>
        <begin position="132"/>
        <end position="229"/>
    </location>
</feature>
<accession>A0A5N1IJ21</accession>
<dbReference type="InterPro" id="IPR011006">
    <property type="entry name" value="CheY-like_superfamily"/>
</dbReference>
<dbReference type="InterPro" id="IPR001867">
    <property type="entry name" value="OmpR/PhoB-type_DNA-bd"/>
</dbReference>
<dbReference type="Gene3D" id="3.40.50.2300">
    <property type="match status" value="1"/>
</dbReference>
<evidence type="ECO:0000313" key="8">
    <source>
        <dbReference type="EMBL" id="KAA9325665.1"/>
    </source>
</evidence>
<evidence type="ECO:0000313" key="9">
    <source>
        <dbReference type="Proteomes" id="UP000326570"/>
    </source>
</evidence>
<dbReference type="Proteomes" id="UP000326570">
    <property type="component" value="Unassembled WGS sequence"/>
</dbReference>
<protein>
    <submittedName>
        <fullName evidence="8">Response regulator transcription factor</fullName>
    </submittedName>
</protein>
<proteinExistence type="predicted"/>
<comment type="caution">
    <text evidence="8">The sequence shown here is derived from an EMBL/GenBank/DDBJ whole genome shotgun (WGS) entry which is preliminary data.</text>
</comment>
<dbReference type="GO" id="GO:0005829">
    <property type="term" value="C:cytosol"/>
    <property type="evidence" value="ECO:0007669"/>
    <property type="project" value="TreeGrafter"/>
</dbReference>
<evidence type="ECO:0000256" key="4">
    <source>
        <dbReference type="PROSITE-ProRule" id="PRU00169"/>
    </source>
</evidence>
<dbReference type="CDD" id="cd17574">
    <property type="entry name" value="REC_OmpR"/>
    <property type="match status" value="1"/>
</dbReference>
<dbReference type="InterPro" id="IPR036388">
    <property type="entry name" value="WH-like_DNA-bd_sf"/>
</dbReference>
<feature type="domain" description="OmpR/PhoB-type" evidence="7">
    <location>
        <begin position="132"/>
        <end position="229"/>
    </location>
</feature>
<dbReference type="GO" id="GO:0006355">
    <property type="term" value="P:regulation of DNA-templated transcription"/>
    <property type="evidence" value="ECO:0007669"/>
    <property type="project" value="InterPro"/>
</dbReference>
<evidence type="ECO:0000256" key="5">
    <source>
        <dbReference type="PROSITE-ProRule" id="PRU01091"/>
    </source>
</evidence>
<sequence length="233" mass="26160">MFRILLVEDDPNLGFLVQDSLEAKGYQVVLCEDGATGLETSAQETFDLCILDVMLPALDGFTLAKEIRIKNAVLPIIFLTAKARQEDRILGLTIGADDYLTKPFSLEELHLRLKAILKRVQPNVPLPAVNNDQQLVFGQSSLDIANQLLTVKGVSQTLTLKETEVLRLLAQHKNAIVKRDTILKTVWEDNGYFVARSMDVFISRLRKYLKPDESLRIASVHGVGYKLEITLNR</sequence>
<keyword evidence="2" id="KW-0902">Two-component regulatory system</keyword>
<dbReference type="PANTHER" id="PTHR48111:SF40">
    <property type="entry name" value="PHOSPHATE REGULON TRANSCRIPTIONAL REGULATORY PROTEIN PHOB"/>
    <property type="match status" value="1"/>
</dbReference>
<dbReference type="Pfam" id="PF00072">
    <property type="entry name" value="Response_reg"/>
    <property type="match status" value="1"/>
</dbReference>
<organism evidence="8 9">
    <name type="scientific">Adhaeribacter soli</name>
    <dbReference type="NCBI Taxonomy" id="2607655"/>
    <lineage>
        <taxon>Bacteria</taxon>
        <taxon>Pseudomonadati</taxon>
        <taxon>Bacteroidota</taxon>
        <taxon>Cytophagia</taxon>
        <taxon>Cytophagales</taxon>
        <taxon>Hymenobacteraceae</taxon>
        <taxon>Adhaeribacter</taxon>
    </lineage>
</organism>
<evidence type="ECO:0000259" key="6">
    <source>
        <dbReference type="PROSITE" id="PS50110"/>
    </source>
</evidence>
<evidence type="ECO:0000259" key="7">
    <source>
        <dbReference type="PROSITE" id="PS51755"/>
    </source>
</evidence>
<dbReference type="GO" id="GO:0000976">
    <property type="term" value="F:transcription cis-regulatory region binding"/>
    <property type="evidence" value="ECO:0007669"/>
    <property type="project" value="TreeGrafter"/>
</dbReference>
<dbReference type="CDD" id="cd00383">
    <property type="entry name" value="trans_reg_C"/>
    <property type="match status" value="1"/>
</dbReference>
<dbReference type="SMART" id="SM00448">
    <property type="entry name" value="REC"/>
    <property type="match status" value="1"/>
</dbReference>
<dbReference type="InterPro" id="IPR016032">
    <property type="entry name" value="Sig_transdc_resp-reg_C-effctor"/>
</dbReference>
<dbReference type="SUPFAM" id="SSF46894">
    <property type="entry name" value="C-terminal effector domain of the bipartite response regulators"/>
    <property type="match status" value="1"/>
</dbReference>
<keyword evidence="9" id="KW-1185">Reference proteome</keyword>
<evidence type="ECO:0000256" key="3">
    <source>
        <dbReference type="ARBA" id="ARBA00023125"/>
    </source>
</evidence>
<dbReference type="Pfam" id="PF00486">
    <property type="entry name" value="Trans_reg_C"/>
    <property type="match status" value="1"/>
</dbReference>
<dbReference type="SMART" id="SM00862">
    <property type="entry name" value="Trans_reg_C"/>
    <property type="match status" value="1"/>
</dbReference>
<feature type="domain" description="Response regulatory" evidence="6">
    <location>
        <begin position="3"/>
        <end position="117"/>
    </location>
</feature>
<dbReference type="SUPFAM" id="SSF52172">
    <property type="entry name" value="CheY-like"/>
    <property type="match status" value="1"/>
</dbReference>
<dbReference type="EMBL" id="VTWT01000011">
    <property type="protein sequence ID" value="KAA9325665.1"/>
    <property type="molecule type" value="Genomic_DNA"/>
</dbReference>
<dbReference type="Gene3D" id="6.10.250.690">
    <property type="match status" value="1"/>
</dbReference>
<feature type="modified residue" description="4-aspartylphosphate" evidence="4">
    <location>
        <position position="52"/>
    </location>
</feature>
<gene>
    <name evidence="8" type="ORF">F0P94_17160</name>
</gene>
<keyword evidence="3 5" id="KW-0238">DNA-binding</keyword>
<dbReference type="RefSeq" id="WP_150905339.1">
    <property type="nucleotide sequence ID" value="NZ_VTWT01000011.1"/>
</dbReference>
<dbReference type="InterPro" id="IPR039420">
    <property type="entry name" value="WalR-like"/>
</dbReference>
<dbReference type="PANTHER" id="PTHR48111">
    <property type="entry name" value="REGULATOR OF RPOS"/>
    <property type="match status" value="1"/>
</dbReference>
<reference evidence="8 9" key="1">
    <citation type="submission" date="2019-09" db="EMBL/GenBank/DDBJ databases">
        <title>Genome sequence of Adhaeribacter sp. M2.</title>
        <authorList>
            <person name="Srinivasan S."/>
        </authorList>
    </citation>
    <scope>NUCLEOTIDE SEQUENCE [LARGE SCALE GENOMIC DNA]</scope>
    <source>
        <strain evidence="8 9">M2</strain>
    </source>
</reference>
<dbReference type="PROSITE" id="PS50110">
    <property type="entry name" value="RESPONSE_REGULATORY"/>
    <property type="match status" value="1"/>
</dbReference>
<dbReference type="InterPro" id="IPR001789">
    <property type="entry name" value="Sig_transdc_resp-reg_receiver"/>
</dbReference>
<dbReference type="PROSITE" id="PS51755">
    <property type="entry name" value="OMPR_PHOB"/>
    <property type="match status" value="1"/>
</dbReference>
<evidence type="ECO:0000256" key="2">
    <source>
        <dbReference type="ARBA" id="ARBA00023012"/>
    </source>
</evidence>
<dbReference type="Gene3D" id="1.10.10.10">
    <property type="entry name" value="Winged helix-like DNA-binding domain superfamily/Winged helix DNA-binding domain"/>
    <property type="match status" value="1"/>
</dbReference>
<dbReference type="GO" id="GO:0000156">
    <property type="term" value="F:phosphorelay response regulator activity"/>
    <property type="evidence" value="ECO:0007669"/>
    <property type="project" value="TreeGrafter"/>
</dbReference>